<dbReference type="NCBIfam" id="TIGR02595">
    <property type="entry name" value="PEP_CTERM"/>
    <property type="match status" value="1"/>
</dbReference>
<comment type="caution">
    <text evidence="3">The sequence shown here is derived from an EMBL/GenBank/DDBJ whole genome shotgun (WGS) entry which is preliminary data.</text>
</comment>
<keyword evidence="1" id="KW-0732">Signal</keyword>
<organism evidence="3 4">
    <name type="scientific">Rheinheimera salexigens</name>
    <dbReference type="NCBI Taxonomy" id="1628148"/>
    <lineage>
        <taxon>Bacteria</taxon>
        <taxon>Pseudomonadati</taxon>
        <taxon>Pseudomonadota</taxon>
        <taxon>Gammaproteobacteria</taxon>
        <taxon>Chromatiales</taxon>
        <taxon>Chromatiaceae</taxon>
        <taxon>Rheinheimera</taxon>
    </lineage>
</organism>
<reference evidence="4" key="1">
    <citation type="submission" date="2016-09" db="EMBL/GenBank/DDBJ databases">
        <authorList>
            <person name="Wan X."/>
            <person name="Hou S."/>
        </authorList>
    </citation>
    <scope>NUCLEOTIDE SEQUENCE [LARGE SCALE GENOMIC DNA]</scope>
    <source>
        <strain evidence="4">KH87</strain>
    </source>
</reference>
<gene>
    <name evidence="3" type="ORF">BI198_10775</name>
</gene>
<evidence type="ECO:0000313" key="4">
    <source>
        <dbReference type="Proteomes" id="UP000242258"/>
    </source>
</evidence>
<evidence type="ECO:0000259" key="2">
    <source>
        <dbReference type="Pfam" id="PF07589"/>
    </source>
</evidence>
<proteinExistence type="predicted"/>
<dbReference type="Pfam" id="PF07589">
    <property type="entry name" value="PEP-CTERM"/>
    <property type="match status" value="1"/>
</dbReference>
<dbReference type="EMBL" id="MKEK01000001">
    <property type="protein sequence ID" value="OEY69994.1"/>
    <property type="molecule type" value="Genomic_DNA"/>
</dbReference>
<accession>A0A1E7Q725</accession>
<feature type="domain" description="Ice-binding protein C-terminal" evidence="2">
    <location>
        <begin position="269"/>
        <end position="292"/>
    </location>
</feature>
<dbReference type="InterPro" id="IPR013424">
    <property type="entry name" value="Ice-binding_C"/>
</dbReference>
<dbReference type="Proteomes" id="UP000242258">
    <property type="component" value="Unassembled WGS sequence"/>
</dbReference>
<dbReference type="RefSeq" id="WP_070049563.1">
    <property type="nucleotide sequence ID" value="NZ_CBCSDO010000007.1"/>
</dbReference>
<dbReference type="AlphaFoldDB" id="A0A1E7Q725"/>
<evidence type="ECO:0000313" key="3">
    <source>
        <dbReference type="EMBL" id="OEY69994.1"/>
    </source>
</evidence>
<keyword evidence="4" id="KW-1185">Reference proteome</keyword>
<name>A0A1E7Q725_9GAMM</name>
<protein>
    <recommendedName>
        <fullName evidence="2">Ice-binding protein C-terminal domain-containing protein</fullName>
    </recommendedName>
</protein>
<feature type="signal peptide" evidence="1">
    <location>
        <begin position="1"/>
        <end position="22"/>
    </location>
</feature>
<feature type="chain" id="PRO_5009200451" description="Ice-binding protein C-terminal domain-containing protein" evidence="1">
    <location>
        <begin position="23"/>
        <end position="300"/>
    </location>
</feature>
<evidence type="ECO:0000256" key="1">
    <source>
        <dbReference type="SAM" id="SignalP"/>
    </source>
</evidence>
<sequence>MKNFKLASITAAALLFSSVAVASDMYIDLGTNSYDMGRGVGTPDANTRTAAFNEFGFSQLLATSIYDYSDGSIFGAFFDTNDIPTLTGLGLPASGTALDGVSNVNLVLPNCPAGQCDIDALSPLVPPLGSDNEGYLQTWDMQMVYTLNGTLTAAGGPQYTSGTIDIFFNDLNDDTNDRLILTFSVTGSDIMAANLNLYFDITYAEAGFLWIDNGSGTFVDASAGIASGNYARVVLDTNVNPPIPTNDQLLLVGTNAIRQATLDGSMTASVPEPASLTMLGLGLLGLAGVGRRQRKNKSNA</sequence>